<keyword evidence="1" id="KW-0732">Signal</keyword>
<sequence>MSEICQLHHNLLLVLTCYFPVVQSYRVYLLERDRSATSQHWNGRFSSCTVRVSPTDEDDADNCFRAAIVNSQTLEEVARLKKLKTLASAQ</sequence>
<dbReference type="EMBL" id="JAYMYS010000003">
    <property type="protein sequence ID" value="KAK7399899.1"/>
    <property type="molecule type" value="Genomic_DNA"/>
</dbReference>
<protein>
    <submittedName>
        <fullName evidence="2">Uncharacterized protein</fullName>
    </submittedName>
</protein>
<organism evidence="2 3">
    <name type="scientific">Psophocarpus tetragonolobus</name>
    <name type="common">Winged bean</name>
    <name type="synonym">Dolichos tetragonolobus</name>
    <dbReference type="NCBI Taxonomy" id="3891"/>
    <lineage>
        <taxon>Eukaryota</taxon>
        <taxon>Viridiplantae</taxon>
        <taxon>Streptophyta</taxon>
        <taxon>Embryophyta</taxon>
        <taxon>Tracheophyta</taxon>
        <taxon>Spermatophyta</taxon>
        <taxon>Magnoliopsida</taxon>
        <taxon>eudicotyledons</taxon>
        <taxon>Gunneridae</taxon>
        <taxon>Pentapetalae</taxon>
        <taxon>rosids</taxon>
        <taxon>fabids</taxon>
        <taxon>Fabales</taxon>
        <taxon>Fabaceae</taxon>
        <taxon>Papilionoideae</taxon>
        <taxon>50 kb inversion clade</taxon>
        <taxon>NPAAA clade</taxon>
        <taxon>indigoferoid/millettioid clade</taxon>
        <taxon>Phaseoleae</taxon>
        <taxon>Psophocarpus</taxon>
    </lineage>
</organism>
<reference evidence="2 3" key="1">
    <citation type="submission" date="2024-01" db="EMBL/GenBank/DDBJ databases">
        <title>The genomes of 5 underutilized Papilionoideae crops provide insights into root nodulation and disease resistanc.</title>
        <authorList>
            <person name="Jiang F."/>
        </authorList>
    </citation>
    <scope>NUCLEOTIDE SEQUENCE [LARGE SCALE GENOMIC DNA]</scope>
    <source>
        <strain evidence="2">DUOXIRENSHENG_FW03</strain>
        <tissue evidence="2">Leaves</tissue>
    </source>
</reference>
<evidence type="ECO:0000256" key="1">
    <source>
        <dbReference type="SAM" id="SignalP"/>
    </source>
</evidence>
<evidence type="ECO:0000313" key="2">
    <source>
        <dbReference type="EMBL" id="KAK7399899.1"/>
    </source>
</evidence>
<evidence type="ECO:0000313" key="3">
    <source>
        <dbReference type="Proteomes" id="UP001386955"/>
    </source>
</evidence>
<gene>
    <name evidence="2" type="ORF">VNO78_11094</name>
</gene>
<feature type="chain" id="PRO_5042905418" evidence="1">
    <location>
        <begin position="25"/>
        <end position="90"/>
    </location>
</feature>
<proteinExistence type="predicted"/>
<comment type="caution">
    <text evidence="2">The sequence shown here is derived from an EMBL/GenBank/DDBJ whole genome shotgun (WGS) entry which is preliminary data.</text>
</comment>
<keyword evidence="3" id="KW-1185">Reference proteome</keyword>
<accession>A0AAN9SKU0</accession>
<dbReference type="AlphaFoldDB" id="A0AAN9SKU0"/>
<feature type="signal peptide" evidence="1">
    <location>
        <begin position="1"/>
        <end position="24"/>
    </location>
</feature>
<name>A0AAN9SKU0_PSOTE</name>
<dbReference type="Proteomes" id="UP001386955">
    <property type="component" value="Unassembled WGS sequence"/>
</dbReference>